<organism evidence="9 10">
    <name type="scientific">Ancylomarina euxinus</name>
    <dbReference type="NCBI Taxonomy" id="2283627"/>
    <lineage>
        <taxon>Bacteria</taxon>
        <taxon>Pseudomonadati</taxon>
        <taxon>Bacteroidota</taxon>
        <taxon>Bacteroidia</taxon>
        <taxon>Marinilabiliales</taxon>
        <taxon>Marinifilaceae</taxon>
        <taxon>Ancylomarina</taxon>
    </lineage>
</organism>
<comment type="similarity">
    <text evidence="1">Belongs to the thioredoxin family.</text>
</comment>
<evidence type="ECO:0000313" key="9">
    <source>
        <dbReference type="EMBL" id="RRG23676.1"/>
    </source>
</evidence>
<keyword evidence="10" id="KW-1185">Reference proteome</keyword>
<dbReference type="InterPro" id="IPR005746">
    <property type="entry name" value="Thioredoxin"/>
</dbReference>
<evidence type="ECO:0000256" key="7">
    <source>
        <dbReference type="SAM" id="SignalP"/>
    </source>
</evidence>
<keyword evidence="7" id="KW-0732">Signal</keyword>
<evidence type="ECO:0000256" key="3">
    <source>
        <dbReference type="ARBA" id="ARBA00022982"/>
    </source>
</evidence>
<feature type="chain" id="PRO_5019258926" description="Thioredoxin" evidence="7">
    <location>
        <begin position="25"/>
        <end position="148"/>
    </location>
</feature>
<dbReference type="OrthoDB" id="9790390at2"/>
<keyword evidence="4" id="KW-1015">Disulfide bond</keyword>
<comment type="caution">
    <text evidence="9">The sequence shown here is derived from an EMBL/GenBank/DDBJ whole genome shotgun (WGS) entry which is preliminary data.</text>
</comment>
<sequence length="148" mass="16568">MRIFIKSAFLLSFVLLGLSSFSQSKVIALDDKGFKEKVFDFEKEKEWVFKGDKPVIVDFYATWCGPCKRVAPILEELQEEYGDAIQIYKVDTDKARAVSAAFGITSIPSFLFIPAKGQPQMAKGAFPKATFVKALTEVMGVKKVIKEK</sequence>
<dbReference type="FunFam" id="3.40.30.10:FF:000229">
    <property type="entry name" value="Thioredoxin (TRX)"/>
    <property type="match status" value="1"/>
</dbReference>
<evidence type="ECO:0000256" key="4">
    <source>
        <dbReference type="ARBA" id="ARBA00023157"/>
    </source>
</evidence>
<dbReference type="InterPro" id="IPR017937">
    <property type="entry name" value="Thioredoxin_CS"/>
</dbReference>
<protein>
    <recommendedName>
        <fullName evidence="6">Thioredoxin</fullName>
    </recommendedName>
</protein>
<dbReference type="GO" id="GO:0005829">
    <property type="term" value="C:cytosol"/>
    <property type="evidence" value="ECO:0007669"/>
    <property type="project" value="TreeGrafter"/>
</dbReference>
<dbReference type="InterPro" id="IPR013766">
    <property type="entry name" value="Thioredoxin_domain"/>
</dbReference>
<dbReference type="PROSITE" id="PS51352">
    <property type="entry name" value="THIOREDOXIN_2"/>
    <property type="match status" value="1"/>
</dbReference>
<dbReference type="Pfam" id="PF00085">
    <property type="entry name" value="Thioredoxin"/>
    <property type="match status" value="1"/>
</dbReference>
<reference evidence="9 10" key="1">
    <citation type="submission" date="2018-07" db="EMBL/GenBank/DDBJ databases">
        <title>Draft genome sequence of Ancylomarina sp. M1P.</title>
        <authorList>
            <person name="Yadav S."/>
            <person name="Villanueva L."/>
            <person name="Damste J.S.S."/>
        </authorList>
    </citation>
    <scope>NUCLEOTIDE SEQUENCE [LARGE SCALE GENOMIC DNA]</scope>
    <source>
        <strain evidence="9 10">M1P</strain>
    </source>
</reference>
<evidence type="ECO:0000313" key="10">
    <source>
        <dbReference type="Proteomes" id="UP000285794"/>
    </source>
</evidence>
<dbReference type="PANTHER" id="PTHR45663:SF11">
    <property type="entry name" value="GEO12009P1"/>
    <property type="match status" value="1"/>
</dbReference>
<feature type="signal peptide" evidence="7">
    <location>
        <begin position="1"/>
        <end position="24"/>
    </location>
</feature>
<dbReference type="Proteomes" id="UP000285794">
    <property type="component" value="Unassembled WGS sequence"/>
</dbReference>
<dbReference type="PROSITE" id="PS00194">
    <property type="entry name" value="THIOREDOXIN_1"/>
    <property type="match status" value="1"/>
</dbReference>
<keyword evidence="3" id="KW-0249">Electron transport</keyword>
<dbReference type="PRINTS" id="PR00421">
    <property type="entry name" value="THIOREDOXIN"/>
</dbReference>
<evidence type="ECO:0000256" key="2">
    <source>
        <dbReference type="ARBA" id="ARBA00022448"/>
    </source>
</evidence>
<keyword evidence="2" id="KW-0813">Transport</keyword>
<name>A0A425Y5A1_9BACT</name>
<dbReference type="SUPFAM" id="SSF52833">
    <property type="entry name" value="Thioredoxin-like"/>
    <property type="match status" value="1"/>
</dbReference>
<dbReference type="EMBL" id="QQWG01000003">
    <property type="protein sequence ID" value="RRG23676.1"/>
    <property type="molecule type" value="Genomic_DNA"/>
</dbReference>
<evidence type="ECO:0000259" key="8">
    <source>
        <dbReference type="PROSITE" id="PS51352"/>
    </source>
</evidence>
<accession>A0A425Y5A1</accession>
<dbReference type="Gene3D" id="3.40.30.10">
    <property type="entry name" value="Glutaredoxin"/>
    <property type="match status" value="1"/>
</dbReference>
<proteinExistence type="inferred from homology"/>
<evidence type="ECO:0000256" key="5">
    <source>
        <dbReference type="ARBA" id="ARBA00023284"/>
    </source>
</evidence>
<evidence type="ECO:0000256" key="6">
    <source>
        <dbReference type="NCBIfam" id="TIGR01068"/>
    </source>
</evidence>
<dbReference type="NCBIfam" id="TIGR01068">
    <property type="entry name" value="thioredoxin"/>
    <property type="match status" value="1"/>
</dbReference>
<dbReference type="AlphaFoldDB" id="A0A425Y5A1"/>
<dbReference type="CDD" id="cd02947">
    <property type="entry name" value="TRX_family"/>
    <property type="match status" value="1"/>
</dbReference>
<dbReference type="RefSeq" id="WP_125029718.1">
    <property type="nucleotide sequence ID" value="NZ_JAPXVP010000003.1"/>
</dbReference>
<dbReference type="PANTHER" id="PTHR45663">
    <property type="entry name" value="GEO12009P1"/>
    <property type="match status" value="1"/>
</dbReference>
<dbReference type="GO" id="GO:0045454">
    <property type="term" value="P:cell redox homeostasis"/>
    <property type="evidence" value="ECO:0007669"/>
    <property type="project" value="TreeGrafter"/>
</dbReference>
<keyword evidence="5" id="KW-0676">Redox-active center</keyword>
<evidence type="ECO:0000256" key="1">
    <source>
        <dbReference type="ARBA" id="ARBA00008987"/>
    </source>
</evidence>
<gene>
    <name evidence="9" type="primary">trxA</name>
    <name evidence="9" type="ORF">DWB61_04605</name>
</gene>
<dbReference type="GO" id="GO:0015035">
    <property type="term" value="F:protein-disulfide reductase activity"/>
    <property type="evidence" value="ECO:0007669"/>
    <property type="project" value="UniProtKB-UniRule"/>
</dbReference>
<feature type="domain" description="Thioredoxin" evidence="8">
    <location>
        <begin position="15"/>
        <end position="140"/>
    </location>
</feature>
<dbReference type="InterPro" id="IPR036249">
    <property type="entry name" value="Thioredoxin-like_sf"/>
</dbReference>